<gene>
    <name evidence="5" type="ORF">CRU90_05290</name>
</gene>
<proteinExistence type="predicted"/>
<dbReference type="RefSeq" id="WP_128986234.1">
    <property type="nucleotide sequence ID" value="NZ_PDJZ01000004.1"/>
</dbReference>
<dbReference type="AlphaFoldDB" id="A0A4Q0ZFE1"/>
<evidence type="ECO:0000256" key="2">
    <source>
        <dbReference type="ARBA" id="ARBA00022741"/>
    </source>
</evidence>
<dbReference type="InterPro" id="IPR050093">
    <property type="entry name" value="ABC_SmlMolc_Importer"/>
</dbReference>
<sequence length="290" mass="32756">MIEIDIIKPLYTADGIIDLKVNKQINKGDFLTLFGKSGSGKTTLLRILAGLETPKSGKIVVDKEIWFDSSKKINLPPQKRNVGFVFQDYALFPNMSVRKNLEFALKKKNEIKKVDEILKIMEIENLSNMKPELLSGGQKQRVALARTLMTNPKMLLLDEPLSALDTTMRLKLQDELSLIHQKFNITSILVSHDISEVFKLSNRVFKINLGEIQQDGTPNEVFSNQNISGKFKIIGEVLSIKKSDILYIVEVLTNNEIVKVTTVEDEIKDLKIGDKLLLSSKAFNPILMKI</sequence>
<dbReference type="InterPro" id="IPR003593">
    <property type="entry name" value="AAA+_ATPase"/>
</dbReference>
<dbReference type="InterPro" id="IPR017871">
    <property type="entry name" value="ABC_transporter-like_CS"/>
</dbReference>
<keyword evidence="1" id="KW-0813">Transport</keyword>
<dbReference type="Gene3D" id="3.40.50.300">
    <property type="entry name" value="P-loop containing nucleotide triphosphate hydrolases"/>
    <property type="match status" value="1"/>
</dbReference>
<keyword evidence="2" id="KW-0547">Nucleotide-binding</keyword>
<accession>A0A4Q0ZFE1</accession>
<dbReference type="OrthoDB" id="9809450at2"/>
<dbReference type="Proteomes" id="UP000290870">
    <property type="component" value="Unassembled WGS sequence"/>
</dbReference>
<dbReference type="InterPro" id="IPR003439">
    <property type="entry name" value="ABC_transporter-like_ATP-bd"/>
</dbReference>
<evidence type="ECO:0000259" key="4">
    <source>
        <dbReference type="PROSITE" id="PS50893"/>
    </source>
</evidence>
<dbReference type="PROSITE" id="PS50893">
    <property type="entry name" value="ABC_TRANSPORTER_2"/>
    <property type="match status" value="1"/>
</dbReference>
<dbReference type="SUPFAM" id="SSF52540">
    <property type="entry name" value="P-loop containing nucleoside triphosphate hydrolases"/>
    <property type="match status" value="1"/>
</dbReference>
<name>A0A4Q0ZFE1_9BACT</name>
<dbReference type="PROSITE" id="PS00211">
    <property type="entry name" value="ABC_TRANSPORTER_1"/>
    <property type="match status" value="1"/>
</dbReference>
<evidence type="ECO:0000313" key="6">
    <source>
        <dbReference type="Proteomes" id="UP000290870"/>
    </source>
</evidence>
<feature type="domain" description="ABC transporter" evidence="4">
    <location>
        <begin position="1"/>
        <end position="234"/>
    </location>
</feature>
<organism evidence="5 6">
    <name type="scientific">Arcobacter cloacae</name>
    <dbReference type="NCBI Taxonomy" id="1054034"/>
    <lineage>
        <taxon>Bacteria</taxon>
        <taxon>Pseudomonadati</taxon>
        <taxon>Campylobacterota</taxon>
        <taxon>Epsilonproteobacteria</taxon>
        <taxon>Campylobacterales</taxon>
        <taxon>Arcobacteraceae</taxon>
        <taxon>Arcobacter</taxon>
    </lineage>
</organism>
<dbReference type="PANTHER" id="PTHR42781:SF4">
    <property type="entry name" value="SPERMIDINE_PUTRESCINE IMPORT ATP-BINDING PROTEIN POTA"/>
    <property type="match status" value="1"/>
</dbReference>
<dbReference type="SMART" id="SM00382">
    <property type="entry name" value="AAA"/>
    <property type="match status" value="1"/>
</dbReference>
<evidence type="ECO:0000256" key="3">
    <source>
        <dbReference type="ARBA" id="ARBA00022840"/>
    </source>
</evidence>
<keyword evidence="3 5" id="KW-0067">ATP-binding</keyword>
<dbReference type="PANTHER" id="PTHR42781">
    <property type="entry name" value="SPERMIDINE/PUTRESCINE IMPORT ATP-BINDING PROTEIN POTA"/>
    <property type="match status" value="1"/>
</dbReference>
<dbReference type="GO" id="GO:0016887">
    <property type="term" value="F:ATP hydrolysis activity"/>
    <property type="evidence" value="ECO:0007669"/>
    <property type="project" value="InterPro"/>
</dbReference>
<evidence type="ECO:0000313" key="5">
    <source>
        <dbReference type="EMBL" id="RXJ84772.1"/>
    </source>
</evidence>
<dbReference type="InterPro" id="IPR027417">
    <property type="entry name" value="P-loop_NTPase"/>
</dbReference>
<protein>
    <submittedName>
        <fullName evidence="5">Molybdenum ABC transporter ATP-binding protein</fullName>
    </submittedName>
</protein>
<dbReference type="Pfam" id="PF00005">
    <property type="entry name" value="ABC_tran"/>
    <property type="match status" value="1"/>
</dbReference>
<dbReference type="GO" id="GO:0005524">
    <property type="term" value="F:ATP binding"/>
    <property type="evidence" value="ECO:0007669"/>
    <property type="project" value="UniProtKB-KW"/>
</dbReference>
<dbReference type="EMBL" id="PDJZ01000004">
    <property type="protein sequence ID" value="RXJ84772.1"/>
    <property type="molecule type" value="Genomic_DNA"/>
</dbReference>
<reference evidence="5 6" key="1">
    <citation type="submission" date="2017-10" db="EMBL/GenBank/DDBJ databases">
        <title>Genomics of the genus Arcobacter.</title>
        <authorList>
            <person name="Perez-Cataluna A."/>
            <person name="Figueras M.J."/>
        </authorList>
    </citation>
    <scope>NUCLEOTIDE SEQUENCE [LARGE SCALE GENOMIC DNA]</scope>
    <source>
        <strain evidence="5 6">F26</strain>
    </source>
</reference>
<evidence type="ECO:0000256" key="1">
    <source>
        <dbReference type="ARBA" id="ARBA00022448"/>
    </source>
</evidence>
<comment type="caution">
    <text evidence="5">The sequence shown here is derived from an EMBL/GenBank/DDBJ whole genome shotgun (WGS) entry which is preliminary data.</text>
</comment>